<keyword evidence="3" id="KW-0694">RNA-binding</keyword>
<evidence type="ECO:0000256" key="3">
    <source>
        <dbReference type="ARBA" id="ARBA00022884"/>
    </source>
</evidence>
<dbReference type="PANTHER" id="PTHR42648:SF18">
    <property type="entry name" value="RETROTRANSPOSON, UNCLASSIFIED-LIKE PROTEIN"/>
    <property type="match status" value="1"/>
</dbReference>
<evidence type="ECO:0000256" key="6">
    <source>
        <dbReference type="SAM" id="MobiDB-lite"/>
    </source>
</evidence>
<dbReference type="GO" id="GO:0006508">
    <property type="term" value="P:proteolysis"/>
    <property type="evidence" value="ECO:0007669"/>
    <property type="project" value="UniProtKB-KW"/>
</dbReference>
<evidence type="ECO:0000256" key="1">
    <source>
        <dbReference type="ARBA" id="ARBA00022578"/>
    </source>
</evidence>
<dbReference type="Pfam" id="PF22936">
    <property type="entry name" value="Pol_BBD"/>
    <property type="match status" value="1"/>
</dbReference>
<evidence type="ECO:0000256" key="2">
    <source>
        <dbReference type="ARBA" id="ARBA00022670"/>
    </source>
</evidence>
<evidence type="ECO:0000259" key="7">
    <source>
        <dbReference type="PROSITE" id="PS50994"/>
    </source>
</evidence>
<evidence type="ECO:0000313" key="9">
    <source>
        <dbReference type="Proteomes" id="UP000765509"/>
    </source>
</evidence>
<gene>
    <name evidence="8" type="ORF">O181_022923</name>
</gene>
<keyword evidence="2" id="KW-0378">Hydrolase</keyword>
<dbReference type="GO" id="GO:0032196">
    <property type="term" value="P:transposition"/>
    <property type="evidence" value="ECO:0007669"/>
    <property type="project" value="UniProtKB-KW"/>
</dbReference>
<evidence type="ECO:0000256" key="5">
    <source>
        <dbReference type="ARBA" id="ARBA00049244"/>
    </source>
</evidence>
<dbReference type="InterPro" id="IPR054722">
    <property type="entry name" value="PolX-like_BBD"/>
</dbReference>
<dbReference type="GO" id="GO:0005634">
    <property type="term" value="C:nucleus"/>
    <property type="evidence" value="ECO:0007669"/>
    <property type="project" value="UniProtKB-ARBA"/>
</dbReference>
<name>A0A9Q3CHV0_9BASI</name>
<proteinExistence type="predicted"/>
<evidence type="ECO:0000313" key="8">
    <source>
        <dbReference type="EMBL" id="MBW0483208.1"/>
    </source>
</evidence>
<dbReference type="GO" id="GO:0015074">
    <property type="term" value="P:DNA integration"/>
    <property type="evidence" value="ECO:0007669"/>
    <property type="project" value="InterPro"/>
</dbReference>
<feature type="region of interest" description="Disordered" evidence="6">
    <location>
        <begin position="527"/>
        <end position="579"/>
    </location>
</feature>
<dbReference type="Proteomes" id="UP000765509">
    <property type="component" value="Unassembled WGS sequence"/>
</dbReference>
<dbReference type="GO" id="GO:0003723">
    <property type="term" value="F:RNA binding"/>
    <property type="evidence" value="ECO:0007669"/>
    <property type="project" value="UniProtKB-KW"/>
</dbReference>
<reference evidence="8" key="1">
    <citation type="submission" date="2021-03" db="EMBL/GenBank/DDBJ databases">
        <title>Draft genome sequence of rust myrtle Austropuccinia psidii MF-1, a brazilian biotype.</title>
        <authorList>
            <person name="Quecine M.C."/>
            <person name="Pachon D.M.R."/>
            <person name="Bonatelli M.L."/>
            <person name="Correr F.H."/>
            <person name="Franceschini L.M."/>
            <person name="Leite T.F."/>
            <person name="Margarido G.R.A."/>
            <person name="Almeida C.A."/>
            <person name="Ferrarezi J.A."/>
            <person name="Labate C.A."/>
        </authorList>
    </citation>
    <scope>NUCLEOTIDE SEQUENCE</scope>
    <source>
        <strain evidence="8">MF-1</strain>
    </source>
</reference>
<dbReference type="Gene3D" id="3.30.420.10">
    <property type="entry name" value="Ribonuclease H-like superfamily/Ribonuclease H"/>
    <property type="match status" value="1"/>
</dbReference>
<dbReference type="PANTHER" id="PTHR42648">
    <property type="entry name" value="TRANSPOSASE, PUTATIVE-RELATED"/>
    <property type="match status" value="1"/>
</dbReference>
<dbReference type="GO" id="GO:0008233">
    <property type="term" value="F:peptidase activity"/>
    <property type="evidence" value="ECO:0007669"/>
    <property type="project" value="UniProtKB-KW"/>
</dbReference>
<feature type="compositionally biased region" description="Polar residues" evidence="6">
    <location>
        <begin position="570"/>
        <end position="579"/>
    </location>
</feature>
<feature type="region of interest" description="Disordered" evidence="6">
    <location>
        <begin position="85"/>
        <end position="106"/>
    </location>
</feature>
<comment type="catalytic activity">
    <reaction evidence="4">
        <text>DNA(n) + a 2'-deoxyribonucleoside 5'-triphosphate = DNA(n+1) + diphosphate</text>
        <dbReference type="Rhea" id="RHEA:22508"/>
        <dbReference type="Rhea" id="RHEA-COMP:17339"/>
        <dbReference type="Rhea" id="RHEA-COMP:17340"/>
        <dbReference type="ChEBI" id="CHEBI:33019"/>
        <dbReference type="ChEBI" id="CHEBI:61560"/>
        <dbReference type="ChEBI" id="CHEBI:173112"/>
        <dbReference type="EC" id="2.7.7.49"/>
    </reaction>
</comment>
<comment type="caution">
    <text evidence="8">The sequence shown here is derived from an EMBL/GenBank/DDBJ whole genome shotgun (WGS) entry which is preliminary data.</text>
</comment>
<dbReference type="OrthoDB" id="115435at2759"/>
<keyword evidence="9" id="KW-1185">Reference proteome</keyword>
<feature type="compositionally biased region" description="Basic residues" evidence="6">
    <location>
        <begin position="90"/>
        <end position="101"/>
    </location>
</feature>
<dbReference type="GO" id="GO:0003964">
    <property type="term" value="F:RNA-directed DNA polymerase activity"/>
    <property type="evidence" value="ECO:0007669"/>
    <property type="project" value="UniProtKB-EC"/>
</dbReference>
<sequence>MGDPKVHQYVKLLTLNEDLVGNPEKFLLKLEDFCNSSTLQEPQSISSASALISENSVPFKITHYCENGKHNSRCTNHSKEECYTENPHLRPAHRDKRRRPFPSKNASAQVSTAQALIRGRESSSKTQDLIIDCGATHHMFKNKNLFLSLSEINPMKVSTGDSSSTLSAIGLGTVKLICNKKPLILENSLFVTGLNCNLVSLLQLIDEKLVISHCQSHFTLESKGSIFNNLMKVKYLIPQALISSIDPHYWNQHLGHPGPAVSKSMGPLSDNFNCQKFGPIIPPSVSGYQSFLTIVDQFTSFKITCFLKNKSDAFKRFLHQKISMENLHYRTLKKLVSDRGSEFLNHKFKALSEKCGFQHIFSPAETPQKNGFAERANQSILLKTRCILNHSNLPKVYWAEAVQTAMILCNIVPTPSRTNNSPFSLWKGSPPWIKNIPTFGCQDIISLQKARRILNKKVVITRHATFNENWFPKVSGDIGELIVDWNLNHWPATVVDETHIAASAMVDELRADEQPEDTSRVVDEVHVPHEDSTNTQEPSPESCHLSSPRPLTSYPHHQPHSGTKHPSILQKGQRSFNHK</sequence>
<dbReference type="EMBL" id="AVOT02007121">
    <property type="protein sequence ID" value="MBW0483208.1"/>
    <property type="molecule type" value="Genomic_DNA"/>
</dbReference>
<dbReference type="AlphaFoldDB" id="A0A9Q3CHV0"/>
<dbReference type="SUPFAM" id="SSF53098">
    <property type="entry name" value="Ribonuclease H-like"/>
    <property type="match status" value="1"/>
</dbReference>
<comment type="catalytic activity">
    <reaction evidence="5">
        <text>DNA(n) + a 2'-deoxyribonucleoside 5'-triphosphate = DNA(n+1) + diphosphate</text>
        <dbReference type="Rhea" id="RHEA:22508"/>
        <dbReference type="Rhea" id="RHEA-COMP:17339"/>
        <dbReference type="Rhea" id="RHEA-COMP:17340"/>
        <dbReference type="ChEBI" id="CHEBI:33019"/>
        <dbReference type="ChEBI" id="CHEBI:61560"/>
        <dbReference type="ChEBI" id="CHEBI:173112"/>
        <dbReference type="EC" id="2.7.7.7"/>
    </reaction>
</comment>
<keyword evidence="1" id="KW-0815">Transposition</keyword>
<dbReference type="InterPro" id="IPR036397">
    <property type="entry name" value="RNaseH_sf"/>
</dbReference>
<dbReference type="GO" id="GO:0003887">
    <property type="term" value="F:DNA-directed DNA polymerase activity"/>
    <property type="evidence" value="ECO:0007669"/>
    <property type="project" value="UniProtKB-EC"/>
</dbReference>
<accession>A0A9Q3CHV0</accession>
<dbReference type="InterPro" id="IPR039537">
    <property type="entry name" value="Retrotran_Ty1/copia-like"/>
</dbReference>
<feature type="domain" description="Integrase catalytic" evidence="7">
    <location>
        <begin position="263"/>
        <end position="430"/>
    </location>
</feature>
<evidence type="ECO:0000256" key="4">
    <source>
        <dbReference type="ARBA" id="ARBA00048173"/>
    </source>
</evidence>
<organism evidence="8 9">
    <name type="scientific">Austropuccinia psidii MF-1</name>
    <dbReference type="NCBI Taxonomy" id="1389203"/>
    <lineage>
        <taxon>Eukaryota</taxon>
        <taxon>Fungi</taxon>
        <taxon>Dikarya</taxon>
        <taxon>Basidiomycota</taxon>
        <taxon>Pucciniomycotina</taxon>
        <taxon>Pucciniomycetes</taxon>
        <taxon>Pucciniales</taxon>
        <taxon>Sphaerophragmiaceae</taxon>
        <taxon>Austropuccinia</taxon>
    </lineage>
</organism>
<dbReference type="InterPro" id="IPR012337">
    <property type="entry name" value="RNaseH-like_sf"/>
</dbReference>
<protein>
    <recommendedName>
        <fullName evidence="7">Integrase catalytic domain-containing protein</fullName>
    </recommendedName>
</protein>
<keyword evidence="2" id="KW-0645">Protease</keyword>
<dbReference type="PROSITE" id="PS50994">
    <property type="entry name" value="INTEGRASE"/>
    <property type="match status" value="1"/>
</dbReference>
<dbReference type="InterPro" id="IPR001584">
    <property type="entry name" value="Integrase_cat-core"/>
</dbReference>